<dbReference type="InterPro" id="IPR018306">
    <property type="entry name" value="Phage_T5_Orf172_DNA-bd"/>
</dbReference>
<reference evidence="2 3" key="1">
    <citation type="submission" date="2020-08" db="EMBL/GenBank/DDBJ databases">
        <title>Comparative genomics of Francisella species.</title>
        <authorList>
            <person name="Sahl J."/>
            <person name="Sjodin A."/>
            <person name="Wagner D."/>
            <person name="Forsman M."/>
        </authorList>
    </citation>
    <scope>NUCLEOTIDE SEQUENCE [LARGE SCALE GENOMIC DNA]</scope>
    <source>
        <strain evidence="2 3">F1093</strain>
    </source>
</reference>
<accession>A0ABS1GF54</accession>
<comment type="caution">
    <text evidence="2">The sequence shown here is derived from an EMBL/GenBank/DDBJ whole genome shotgun (WGS) entry which is preliminary data.</text>
</comment>
<evidence type="ECO:0000313" key="2">
    <source>
        <dbReference type="EMBL" id="MBK2303249.1"/>
    </source>
</evidence>
<protein>
    <submittedName>
        <fullName evidence="2">GIY-YIG nuclease family protein</fullName>
    </submittedName>
</protein>
<dbReference type="Proteomes" id="UP000760407">
    <property type="component" value="Unassembled WGS sequence"/>
</dbReference>
<dbReference type="Pfam" id="PF13455">
    <property type="entry name" value="MUG113"/>
    <property type="match status" value="1"/>
</dbReference>
<proteinExistence type="predicted"/>
<dbReference type="RefSeq" id="WP_200167636.1">
    <property type="nucleotide sequence ID" value="NZ_JACTSG010000007.1"/>
</dbReference>
<name>A0ABS1GF54_9GAMM</name>
<organism evidence="2 3">
    <name type="scientific">Francisella philomiragia</name>
    <dbReference type="NCBI Taxonomy" id="28110"/>
    <lineage>
        <taxon>Bacteria</taxon>
        <taxon>Pseudomonadati</taxon>
        <taxon>Pseudomonadota</taxon>
        <taxon>Gammaproteobacteria</taxon>
        <taxon>Thiotrichales</taxon>
        <taxon>Francisellaceae</taxon>
        <taxon>Francisella</taxon>
    </lineage>
</organism>
<evidence type="ECO:0000313" key="3">
    <source>
        <dbReference type="Proteomes" id="UP000760407"/>
    </source>
</evidence>
<keyword evidence="3" id="KW-1185">Reference proteome</keyword>
<feature type="domain" description="Bacteriophage T5 Orf172 DNA-binding" evidence="1">
    <location>
        <begin position="283"/>
        <end position="377"/>
    </location>
</feature>
<gene>
    <name evidence="2" type="ORF">IBE52_10015</name>
</gene>
<dbReference type="SMART" id="SM00974">
    <property type="entry name" value="T5orf172"/>
    <property type="match status" value="1"/>
</dbReference>
<evidence type="ECO:0000259" key="1">
    <source>
        <dbReference type="SMART" id="SM00974"/>
    </source>
</evidence>
<sequence length="398" mass="46011">MANNEDKLFEIFNSDPFGLLETKEKPKSVTADDRLVASFEEINDFFEKHGKEPEKTNDMHERKLFSRLQGIKENPEKVEALKPLDRFNLLNNIEPCPIEEFNSIEDILNSNSFDSLLDSGEDIFAIKHIPQQPIDDRAKADMVARRKPCENFEEYEHLFKQRHADLKNGTRTKVKFSEEHLQEGMFFIIKGVMAYLAKIYDISKDKNSKLDGRTLVIFENGTQSNMLYRSLGKSIYDDGYTISETIDDLQNRQINKTLENSDEDTKTGLIYILKSRTNSPEIAGLSNLYKVGLSTTTVEERIKNAEQDPTYLMAPVTIVSTYDCYNLNTQKFEALLHRFFKDSCLDITIYDKKGKAYKPQEWFLVPFEVIEEAIGLIISGEIVDYKYDSYREEIVAKN</sequence>
<dbReference type="EMBL" id="JACTSG010000007">
    <property type="protein sequence ID" value="MBK2303249.1"/>
    <property type="molecule type" value="Genomic_DNA"/>
</dbReference>